<accession>A0A382JMU4</accession>
<dbReference type="Pfam" id="PF02492">
    <property type="entry name" value="cobW"/>
    <property type="match status" value="1"/>
</dbReference>
<sequence length="267" mass="29115">MVGGFLGAGKTTAIQSLAQHLTDTGQRVGLICNDQSTGLVDTALLRSKGFSVEEITGGCFCCRFDSLLKAAQNLTSESAPDLFLAEPVGSCTDLVATVSYPLRRIYGDRFSVAPLSVVVDPGRAARIFGLTQGGHFSEKVTYVYRKQLEEADLIVVNKCDASPPEMLDRVVLSINENFPHAKTFVCSAKYGTNLEPWFKSLLSEEVLASRSLEINYDTYAEGEALLGWLNCTVRLETDQPFDGNRSLLALVDDIRNRVVNQGGRIAH</sequence>
<feature type="non-terminal residue" evidence="2">
    <location>
        <position position="267"/>
    </location>
</feature>
<dbReference type="SUPFAM" id="SSF52540">
    <property type="entry name" value="P-loop containing nucleoside triphosphate hydrolases"/>
    <property type="match status" value="1"/>
</dbReference>
<dbReference type="InterPro" id="IPR027417">
    <property type="entry name" value="P-loop_NTPase"/>
</dbReference>
<reference evidence="2" key="1">
    <citation type="submission" date="2018-05" db="EMBL/GenBank/DDBJ databases">
        <authorList>
            <person name="Lanie J.A."/>
            <person name="Ng W.-L."/>
            <person name="Kazmierczak K.M."/>
            <person name="Andrzejewski T.M."/>
            <person name="Davidsen T.M."/>
            <person name="Wayne K.J."/>
            <person name="Tettelin H."/>
            <person name="Glass J.I."/>
            <person name="Rusch D."/>
            <person name="Podicherti R."/>
            <person name="Tsui H.-C.T."/>
            <person name="Winkler M.E."/>
        </authorList>
    </citation>
    <scope>NUCLEOTIDE SEQUENCE</scope>
</reference>
<name>A0A382JMU4_9ZZZZ</name>
<protein>
    <recommendedName>
        <fullName evidence="1">CobW/HypB/UreG nucleotide-binding domain-containing protein</fullName>
    </recommendedName>
</protein>
<organism evidence="2">
    <name type="scientific">marine metagenome</name>
    <dbReference type="NCBI Taxonomy" id="408172"/>
    <lineage>
        <taxon>unclassified sequences</taxon>
        <taxon>metagenomes</taxon>
        <taxon>ecological metagenomes</taxon>
    </lineage>
</organism>
<dbReference type="GO" id="GO:0005737">
    <property type="term" value="C:cytoplasm"/>
    <property type="evidence" value="ECO:0007669"/>
    <property type="project" value="TreeGrafter"/>
</dbReference>
<gene>
    <name evidence="2" type="ORF">METZ01_LOCUS266294</name>
</gene>
<proteinExistence type="predicted"/>
<dbReference type="InterPro" id="IPR003495">
    <property type="entry name" value="CobW/HypB/UreG_nucleotide-bd"/>
</dbReference>
<dbReference type="AlphaFoldDB" id="A0A382JMU4"/>
<dbReference type="InterPro" id="IPR051316">
    <property type="entry name" value="Zinc-reg_GTPase_activator"/>
</dbReference>
<feature type="domain" description="CobW/HypB/UreG nucleotide-binding" evidence="1">
    <location>
        <begin position="2"/>
        <end position="173"/>
    </location>
</feature>
<dbReference type="PANTHER" id="PTHR13748">
    <property type="entry name" value="COBW-RELATED"/>
    <property type="match status" value="1"/>
</dbReference>
<dbReference type="PANTHER" id="PTHR13748:SF62">
    <property type="entry name" value="COBW DOMAIN-CONTAINING PROTEIN"/>
    <property type="match status" value="1"/>
</dbReference>
<dbReference type="Gene3D" id="3.40.50.300">
    <property type="entry name" value="P-loop containing nucleotide triphosphate hydrolases"/>
    <property type="match status" value="1"/>
</dbReference>
<evidence type="ECO:0000313" key="2">
    <source>
        <dbReference type="EMBL" id="SVC13440.1"/>
    </source>
</evidence>
<dbReference type="EMBL" id="UINC01075348">
    <property type="protein sequence ID" value="SVC13440.1"/>
    <property type="molecule type" value="Genomic_DNA"/>
</dbReference>
<evidence type="ECO:0000259" key="1">
    <source>
        <dbReference type="Pfam" id="PF02492"/>
    </source>
</evidence>